<dbReference type="EMBL" id="MN738863">
    <property type="protein sequence ID" value="QHT28632.1"/>
    <property type="molecule type" value="Genomic_DNA"/>
</dbReference>
<keyword evidence="1" id="KW-0443">Lipid metabolism</keyword>
<dbReference type="InterPro" id="IPR002641">
    <property type="entry name" value="PNPLA_dom"/>
</dbReference>
<evidence type="ECO:0000256" key="1">
    <source>
        <dbReference type="ARBA" id="ARBA00023098"/>
    </source>
</evidence>
<sequence length="278" mass="31757">MIKNLVLSGGGIKGISYLGIVKYMEEHDLLKNIENIAASSVGGIFGLLITLGYSYEEQSKLLYGLDLKKLLNIYEIDFKTFINSFGLNSGENLNKLIKLLIKKKLNQDDITFKELYDKTKINLILTGTCLNKQCTKYFNYTSTPDMLISLALKITYSVPFVFNKVYYEDDVYVDGGLLNNFPMEYFEEDIKNTLGCSLQGKAEITNLDNLDNYILSLLYVPSQSLHNKILEKYSKNIIIINVPIENFDIELRPEQFNSIIEIGYNSIKIFLSNSIYNE</sequence>
<dbReference type="GO" id="GO:0006629">
    <property type="term" value="P:lipid metabolic process"/>
    <property type="evidence" value="ECO:0007669"/>
    <property type="project" value="UniProtKB-KW"/>
</dbReference>
<dbReference type="PROSITE" id="PS51635">
    <property type="entry name" value="PNPLA"/>
    <property type="match status" value="1"/>
</dbReference>
<accession>A0A6C0EIS0</accession>
<organism evidence="3">
    <name type="scientific">viral metagenome</name>
    <dbReference type="NCBI Taxonomy" id="1070528"/>
    <lineage>
        <taxon>unclassified sequences</taxon>
        <taxon>metagenomes</taxon>
        <taxon>organismal metagenomes</taxon>
    </lineage>
</organism>
<proteinExistence type="predicted"/>
<dbReference type="Gene3D" id="3.40.1090.10">
    <property type="entry name" value="Cytosolic phospholipase A2 catalytic domain"/>
    <property type="match status" value="1"/>
</dbReference>
<name>A0A6C0EIS0_9ZZZZ</name>
<dbReference type="SUPFAM" id="SSF52151">
    <property type="entry name" value="FabD/lysophospholipase-like"/>
    <property type="match status" value="1"/>
</dbReference>
<dbReference type="InterPro" id="IPR016035">
    <property type="entry name" value="Acyl_Trfase/lysoPLipase"/>
</dbReference>
<dbReference type="PANTHER" id="PTHR46394">
    <property type="entry name" value="ANNEXIN"/>
    <property type="match status" value="1"/>
</dbReference>
<dbReference type="PANTHER" id="PTHR46394:SF1">
    <property type="entry name" value="PNPLA DOMAIN-CONTAINING PROTEIN"/>
    <property type="match status" value="1"/>
</dbReference>
<evidence type="ECO:0000313" key="3">
    <source>
        <dbReference type="EMBL" id="QHT28632.1"/>
    </source>
</evidence>
<evidence type="ECO:0000259" key="2">
    <source>
        <dbReference type="PROSITE" id="PS51635"/>
    </source>
</evidence>
<feature type="domain" description="PNPLA" evidence="2">
    <location>
        <begin position="5"/>
        <end position="187"/>
    </location>
</feature>
<dbReference type="Pfam" id="PF01734">
    <property type="entry name" value="Patatin"/>
    <property type="match status" value="1"/>
</dbReference>
<dbReference type="InterPro" id="IPR052580">
    <property type="entry name" value="Lipid_Hydrolase"/>
</dbReference>
<reference evidence="3" key="1">
    <citation type="journal article" date="2020" name="Nature">
        <title>Giant virus diversity and host interactions through global metagenomics.</title>
        <authorList>
            <person name="Schulz F."/>
            <person name="Roux S."/>
            <person name="Paez-Espino D."/>
            <person name="Jungbluth S."/>
            <person name="Walsh D.A."/>
            <person name="Denef V.J."/>
            <person name="McMahon K.D."/>
            <person name="Konstantinidis K.T."/>
            <person name="Eloe-Fadrosh E.A."/>
            <person name="Kyrpides N.C."/>
            <person name="Woyke T."/>
        </authorList>
    </citation>
    <scope>NUCLEOTIDE SEQUENCE</scope>
    <source>
        <strain evidence="3">GVMAG-M-3300001351-8</strain>
    </source>
</reference>
<dbReference type="AlphaFoldDB" id="A0A6C0EIS0"/>
<protein>
    <recommendedName>
        <fullName evidence="2">PNPLA domain-containing protein</fullName>
    </recommendedName>
</protein>